<keyword evidence="4 11" id="KW-0808">Transferase</keyword>
<evidence type="ECO:0000256" key="1">
    <source>
        <dbReference type="ARBA" id="ARBA00022490"/>
    </source>
</evidence>
<dbReference type="EC" id="2.7.11.1" evidence="11"/>
<keyword evidence="8 11" id="KW-0067">ATP-binding</keyword>
<dbReference type="Pfam" id="PF01636">
    <property type="entry name" value="APH"/>
    <property type="match status" value="1"/>
</dbReference>
<keyword evidence="14" id="KW-1185">Reference proteome</keyword>
<dbReference type="InterPro" id="IPR002575">
    <property type="entry name" value="Aminoglycoside_PTrfase"/>
</dbReference>
<evidence type="ECO:0000256" key="10">
    <source>
        <dbReference type="ARBA" id="ARBA00023016"/>
    </source>
</evidence>
<feature type="active site" evidence="11">
    <location>
        <position position="219"/>
    </location>
</feature>
<reference evidence="14" key="1">
    <citation type="journal article" date="2019" name="Int. J. Syst. Evol. Microbiol.">
        <title>The Global Catalogue of Microorganisms (GCM) 10K type strain sequencing project: providing services to taxonomists for standard genome sequencing and annotation.</title>
        <authorList>
            <consortium name="The Broad Institute Genomics Platform"/>
            <consortium name="The Broad Institute Genome Sequencing Center for Infectious Disease"/>
            <person name="Wu L."/>
            <person name="Ma J."/>
        </authorList>
    </citation>
    <scope>NUCLEOTIDE SEQUENCE [LARGE SCALE GENOMIC DNA]</scope>
    <source>
        <strain evidence="14">IBRC 10765</strain>
    </source>
</reference>
<name>A0ABV7ZYY8_9GAMM</name>
<evidence type="ECO:0000259" key="12">
    <source>
        <dbReference type="Pfam" id="PF01636"/>
    </source>
</evidence>
<dbReference type="Proteomes" id="UP001595617">
    <property type="component" value="Unassembled WGS sequence"/>
</dbReference>
<dbReference type="GO" id="GO:0004674">
    <property type="term" value="F:protein serine/threonine kinase activity"/>
    <property type="evidence" value="ECO:0007669"/>
    <property type="project" value="UniProtKB-KW"/>
</dbReference>
<comment type="catalytic activity">
    <reaction evidence="11">
        <text>L-threonyl-[protein] + ATP = O-phospho-L-threonyl-[protein] + ADP + H(+)</text>
        <dbReference type="Rhea" id="RHEA:46608"/>
        <dbReference type="Rhea" id="RHEA-COMP:11060"/>
        <dbReference type="Rhea" id="RHEA-COMP:11605"/>
        <dbReference type="ChEBI" id="CHEBI:15378"/>
        <dbReference type="ChEBI" id="CHEBI:30013"/>
        <dbReference type="ChEBI" id="CHEBI:30616"/>
        <dbReference type="ChEBI" id="CHEBI:61977"/>
        <dbReference type="ChEBI" id="CHEBI:456216"/>
        <dbReference type="EC" id="2.7.11.1"/>
    </reaction>
</comment>
<keyword evidence="10 11" id="KW-0346">Stress response</keyword>
<dbReference type="SUPFAM" id="SSF56112">
    <property type="entry name" value="Protein kinase-like (PK-like)"/>
    <property type="match status" value="1"/>
</dbReference>
<dbReference type="InterPro" id="IPR011009">
    <property type="entry name" value="Kinase-like_dom_sf"/>
</dbReference>
<comment type="similarity">
    <text evidence="11">Belongs to the SrkA/RdoA protein kinase family.</text>
</comment>
<keyword evidence="2 11" id="KW-0723">Serine/threonine-protein kinase</keyword>
<dbReference type="Gene3D" id="1.20.1270.170">
    <property type="match status" value="1"/>
</dbReference>
<dbReference type="HAMAP" id="MF_01497">
    <property type="entry name" value="SrkA_kinase"/>
    <property type="match status" value="1"/>
</dbReference>
<evidence type="ECO:0000256" key="9">
    <source>
        <dbReference type="ARBA" id="ARBA00022842"/>
    </source>
</evidence>
<evidence type="ECO:0000313" key="13">
    <source>
        <dbReference type="EMBL" id="MFC3853769.1"/>
    </source>
</evidence>
<evidence type="ECO:0000256" key="6">
    <source>
        <dbReference type="ARBA" id="ARBA00022741"/>
    </source>
</evidence>
<keyword evidence="3 11" id="KW-0597">Phosphoprotein</keyword>
<evidence type="ECO:0000256" key="11">
    <source>
        <dbReference type="HAMAP-Rule" id="MF_01497"/>
    </source>
</evidence>
<evidence type="ECO:0000256" key="4">
    <source>
        <dbReference type="ARBA" id="ARBA00022679"/>
    </source>
</evidence>
<comment type="subcellular location">
    <subcellularLocation>
        <location evidence="11">Cytoplasm</location>
    </subcellularLocation>
</comment>
<feature type="site" description="ATP" evidence="11">
    <location>
        <position position="35"/>
    </location>
</feature>
<accession>A0ABV7ZYY8</accession>
<feature type="domain" description="Aminoglycoside phosphotransferase" evidence="12">
    <location>
        <begin position="31"/>
        <end position="266"/>
    </location>
</feature>
<dbReference type="PANTHER" id="PTHR39573">
    <property type="entry name" value="STRESS RESPONSE KINASE A"/>
    <property type="match status" value="1"/>
</dbReference>
<evidence type="ECO:0000256" key="8">
    <source>
        <dbReference type="ARBA" id="ARBA00022840"/>
    </source>
</evidence>
<protein>
    <recommendedName>
        <fullName evidence="11">Stress response kinase A</fullName>
        <ecNumber evidence="11">2.7.11.1</ecNumber>
    </recommendedName>
    <alternativeName>
        <fullName evidence="11">Serine/threonine-protein kinase SrkA</fullName>
    </alternativeName>
</protein>
<evidence type="ECO:0000313" key="14">
    <source>
        <dbReference type="Proteomes" id="UP001595617"/>
    </source>
</evidence>
<dbReference type="InterPro" id="IPR032882">
    <property type="entry name" value="SrkA/RdoA"/>
</dbReference>
<keyword evidence="6 11" id="KW-0547">Nucleotide-binding</keyword>
<dbReference type="EMBL" id="JBHRYR010000003">
    <property type="protein sequence ID" value="MFC3853769.1"/>
    <property type="molecule type" value="Genomic_DNA"/>
</dbReference>
<feature type="binding site" evidence="11">
    <location>
        <position position="219"/>
    </location>
    <ligand>
        <name>Mg(2+)</name>
        <dbReference type="ChEBI" id="CHEBI:18420"/>
    </ligand>
</feature>
<dbReference type="Gene3D" id="1.10.510.10">
    <property type="entry name" value="Transferase(Phosphotransferase) domain 1"/>
    <property type="match status" value="1"/>
</dbReference>
<organism evidence="13 14">
    <name type="scientific">Saccharospirillum mangrovi</name>
    <dbReference type="NCBI Taxonomy" id="2161747"/>
    <lineage>
        <taxon>Bacteria</taxon>
        <taxon>Pseudomonadati</taxon>
        <taxon>Pseudomonadota</taxon>
        <taxon>Gammaproteobacteria</taxon>
        <taxon>Oceanospirillales</taxon>
        <taxon>Saccharospirillaceae</taxon>
        <taxon>Saccharospirillum</taxon>
    </lineage>
</organism>
<keyword evidence="1 11" id="KW-0963">Cytoplasm</keyword>
<comment type="catalytic activity">
    <reaction evidence="11">
        <text>L-seryl-[protein] + ATP = O-phospho-L-seryl-[protein] + ADP + H(+)</text>
        <dbReference type="Rhea" id="RHEA:17989"/>
        <dbReference type="Rhea" id="RHEA-COMP:9863"/>
        <dbReference type="Rhea" id="RHEA-COMP:11604"/>
        <dbReference type="ChEBI" id="CHEBI:15378"/>
        <dbReference type="ChEBI" id="CHEBI:29999"/>
        <dbReference type="ChEBI" id="CHEBI:30616"/>
        <dbReference type="ChEBI" id="CHEBI:83421"/>
        <dbReference type="ChEBI" id="CHEBI:456216"/>
        <dbReference type="EC" id="2.7.11.1"/>
    </reaction>
</comment>
<keyword evidence="7 11" id="KW-0418">Kinase</keyword>
<evidence type="ECO:0000256" key="2">
    <source>
        <dbReference type="ARBA" id="ARBA00022527"/>
    </source>
</evidence>
<comment type="caution">
    <text evidence="13">The sequence shown here is derived from an EMBL/GenBank/DDBJ whole genome shotgun (WGS) entry which is preliminary data.</text>
</comment>
<comment type="subunit">
    <text evidence="11">Monomer.</text>
</comment>
<comment type="cofactor">
    <cofactor evidence="11">
        <name>Mg(2+)</name>
        <dbReference type="ChEBI" id="CHEBI:18420"/>
    </cofactor>
</comment>
<feature type="binding site" evidence="11">
    <location>
        <position position="207"/>
    </location>
    <ligand>
        <name>Mg(2+)</name>
        <dbReference type="ChEBI" id="CHEBI:18420"/>
    </ligand>
</feature>
<evidence type="ECO:0000256" key="3">
    <source>
        <dbReference type="ARBA" id="ARBA00022553"/>
    </source>
</evidence>
<evidence type="ECO:0000256" key="7">
    <source>
        <dbReference type="ARBA" id="ARBA00022777"/>
    </source>
</evidence>
<keyword evidence="9 11" id="KW-0460">Magnesium</keyword>
<sequence>MTEIHPYAALTPDTVLDAIDSQGFFTDARIAPLNSYENRVYQVGIEDEAPVIAKFYRPDRWTEAQIREEHAFALELASLEIPVVAPWCNAQGETLFHYAGFSFAVYPRYGGRAPDLENDDDLEVLGRLLGRLHAVGEQRPFVARPALTVDSFGTDSVAFLLSSDVIPSTIRPAYEAIALPLVEHIRTRMAEIPVRTLRLHGDCHPGNILWRDEAAHFVDLDDARSGPAMQDLWMLISGDRAQQALSLSAIVDGYEQFREFDRRELALIEPLRALRALHYAAWLGRRWQDPSFPMHFPWFGTERYWGEHIQNLRELQMSFNEPLLDLL</sequence>
<dbReference type="RefSeq" id="WP_380697234.1">
    <property type="nucleotide sequence ID" value="NZ_JBHRYR010000003.1"/>
</dbReference>
<dbReference type="Gene3D" id="3.30.200.70">
    <property type="match status" value="1"/>
</dbReference>
<evidence type="ECO:0000256" key="5">
    <source>
        <dbReference type="ARBA" id="ARBA00022723"/>
    </source>
</evidence>
<dbReference type="PANTHER" id="PTHR39573:SF1">
    <property type="entry name" value="STRESS RESPONSE KINASE A"/>
    <property type="match status" value="1"/>
</dbReference>
<keyword evidence="5 11" id="KW-0479">Metal-binding</keyword>
<gene>
    <name evidence="11" type="primary">srkA</name>
    <name evidence="13" type="ORF">ACFOOG_13075</name>
</gene>
<feature type="active site" description="Proton acceptor" evidence="11">
    <location>
        <position position="202"/>
    </location>
</feature>
<proteinExistence type="inferred from homology"/>
<dbReference type="NCBIfam" id="NF008738">
    <property type="entry name" value="PRK11768.1"/>
    <property type="match status" value="1"/>
</dbReference>
<comment type="function">
    <text evidence="11">A protein kinase that phosphorylates Ser and Thr residues. Probably acts to suppress the effects of stress linked to accumulation of reactive oxygen species. Probably involved in the extracytoplasmic stress response.</text>
</comment>